<evidence type="ECO:0000313" key="2">
    <source>
        <dbReference type="Proteomes" id="UP000789831"/>
    </source>
</evidence>
<name>A0A9N9H1U4_9GLOM</name>
<sequence>ALTDEGIIEMIIHEFGNSDDEIDNEEESPSPSLITITEVINVLKQVISYQESLKVGKGFNENELIIL</sequence>
<gene>
    <name evidence="1" type="ORF">AGERDE_LOCUS10979</name>
</gene>
<protein>
    <submittedName>
        <fullName evidence="1">8355_t:CDS:1</fullName>
    </submittedName>
</protein>
<dbReference type="AlphaFoldDB" id="A0A9N9H1U4"/>
<dbReference type="EMBL" id="CAJVPL010003959">
    <property type="protein sequence ID" value="CAG8641101.1"/>
    <property type="molecule type" value="Genomic_DNA"/>
</dbReference>
<comment type="caution">
    <text evidence="1">The sequence shown here is derived from an EMBL/GenBank/DDBJ whole genome shotgun (WGS) entry which is preliminary data.</text>
</comment>
<evidence type="ECO:0000313" key="1">
    <source>
        <dbReference type="EMBL" id="CAG8641101.1"/>
    </source>
</evidence>
<organism evidence="1 2">
    <name type="scientific">Ambispora gerdemannii</name>
    <dbReference type="NCBI Taxonomy" id="144530"/>
    <lineage>
        <taxon>Eukaryota</taxon>
        <taxon>Fungi</taxon>
        <taxon>Fungi incertae sedis</taxon>
        <taxon>Mucoromycota</taxon>
        <taxon>Glomeromycotina</taxon>
        <taxon>Glomeromycetes</taxon>
        <taxon>Archaeosporales</taxon>
        <taxon>Ambisporaceae</taxon>
        <taxon>Ambispora</taxon>
    </lineage>
</organism>
<keyword evidence="2" id="KW-1185">Reference proteome</keyword>
<dbReference type="OrthoDB" id="2440722at2759"/>
<feature type="non-terminal residue" evidence="1">
    <location>
        <position position="1"/>
    </location>
</feature>
<proteinExistence type="predicted"/>
<accession>A0A9N9H1U4</accession>
<dbReference type="Proteomes" id="UP000789831">
    <property type="component" value="Unassembled WGS sequence"/>
</dbReference>
<reference evidence="1" key="1">
    <citation type="submission" date="2021-06" db="EMBL/GenBank/DDBJ databases">
        <authorList>
            <person name="Kallberg Y."/>
            <person name="Tangrot J."/>
            <person name="Rosling A."/>
        </authorList>
    </citation>
    <scope>NUCLEOTIDE SEQUENCE</scope>
    <source>
        <strain evidence="1">MT106</strain>
    </source>
</reference>